<keyword evidence="1" id="KW-0812">Transmembrane</keyword>
<keyword evidence="4" id="KW-1185">Reference proteome</keyword>
<dbReference type="InterPro" id="IPR052336">
    <property type="entry name" value="MlaD_Phospholipid_Transporter"/>
</dbReference>
<organism evidence="3 4">
    <name type="scientific">Antrihabitans stalactiti</name>
    <dbReference type="NCBI Taxonomy" id="2584121"/>
    <lineage>
        <taxon>Bacteria</taxon>
        <taxon>Bacillati</taxon>
        <taxon>Actinomycetota</taxon>
        <taxon>Actinomycetes</taxon>
        <taxon>Mycobacteriales</taxon>
        <taxon>Nocardiaceae</taxon>
        <taxon>Antrihabitans</taxon>
    </lineage>
</organism>
<reference evidence="3 4" key="1">
    <citation type="submission" date="2019-05" db="EMBL/GenBank/DDBJ databases">
        <authorList>
            <person name="Lee S.D."/>
        </authorList>
    </citation>
    <scope>NUCLEOTIDE SEQUENCE [LARGE SCALE GENOMIC DNA]</scope>
    <source>
        <strain evidence="3 4">YC2-7</strain>
    </source>
</reference>
<dbReference type="InterPro" id="IPR003399">
    <property type="entry name" value="Mce/MlaD"/>
</dbReference>
<dbReference type="PANTHER" id="PTHR33371:SF15">
    <property type="entry name" value="LIPOPROTEIN LPRN"/>
    <property type="match status" value="1"/>
</dbReference>
<evidence type="ECO:0000313" key="3">
    <source>
        <dbReference type="EMBL" id="NMN94278.1"/>
    </source>
</evidence>
<proteinExistence type="predicted"/>
<dbReference type="GO" id="GO:0005576">
    <property type="term" value="C:extracellular region"/>
    <property type="evidence" value="ECO:0007669"/>
    <property type="project" value="TreeGrafter"/>
</dbReference>
<sequence>MPNYGMPGVAITNRGSQMVGFVAFGVAVLVTAVWLGYNHFREDDHMHVAVLTETIGAGIGAGTTVALNGVKVGSVTSVDSEQHGTQRITLALDRSRLFGLTDRLTVDYAPANLFGISEVELKPAPGGSTLVDGTEIDLTGTRGNRVTDATMGALMRSLTQTTDKVLTPQFTDLITEAGTNLEAFTPMLEAIVSLTRTIADTQRFPSSFLIEQYASAVAGFAPMGGGVLDFIEYLDRLEILRTQPELFDSIVNMLVHQLLPEVTTLGYTLQQHFAGYADVLTPLLAASAQSVPTPAVSSAQLRELLSRLDRSFTDTPDGPMLDLELTLRGVPAVAVPLLGLTPGGVR</sequence>
<dbReference type="Proteomes" id="UP000535543">
    <property type="component" value="Unassembled WGS sequence"/>
</dbReference>
<dbReference type="EMBL" id="VCQU01000001">
    <property type="protein sequence ID" value="NMN94278.1"/>
    <property type="molecule type" value="Genomic_DNA"/>
</dbReference>
<accession>A0A848K9Z0</accession>
<comment type="caution">
    <text evidence="3">The sequence shown here is derived from an EMBL/GenBank/DDBJ whole genome shotgun (WGS) entry which is preliminary data.</text>
</comment>
<dbReference type="RefSeq" id="WP_169584948.1">
    <property type="nucleotide sequence ID" value="NZ_VCQU01000001.1"/>
</dbReference>
<protein>
    <submittedName>
        <fullName evidence="3">Mammalian cell entry protein</fullName>
    </submittedName>
</protein>
<keyword evidence="1" id="KW-0472">Membrane</keyword>
<dbReference type="Pfam" id="PF02470">
    <property type="entry name" value="MlaD"/>
    <property type="match status" value="1"/>
</dbReference>
<reference evidence="3 4" key="2">
    <citation type="submission" date="2020-06" db="EMBL/GenBank/DDBJ databases">
        <title>Antribacter stalactiti gen. nov., sp. nov., a new member of the family Nacardiaceae isolated from a cave.</title>
        <authorList>
            <person name="Kim I.S."/>
        </authorList>
    </citation>
    <scope>NUCLEOTIDE SEQUENCE [LARGE SCALE GENOMIC DNA]</scope>
    <source>
        <strain evidence="3 4">YC2-7</strain>
    </source>
</reference>
<feature type="domain" description="Mce/MlaD" evidence="2">
    <location>
        <begin position="57"/>
        <end position="123"/>
    </location>
</feature>
<dbReference type="AlphaFoldDB" id="A0A848K9Z0"/>
<name>A0A848K9Z0_9NOCA</name>
<gene>
    <name evidence="3" type="ORF">FGL95_04400</name>
</gene>
<evidence type="ECO:0000256" key="1">
    <source>
        <dbReference type="SAM" id="Phobius"/>
    </source>
</evidence>
<evidence type="ECO:0000313" key="4">
    <source>
        <dbReference type="Proteomes" id="UP000535543"/>
    </source>
</evidence>
<keyword evidence="1" id="KW-1133">Transmembrane helix</keyword>
<evidence type="ECO:0000259" key="2">
    <source>
        <dbReference type="Pfam" id="PF02470"/>
    </source>
</evidence>
<feature type="transmembrane region" description="Helical" evidence="1">
    <location>
        <begin position="20"/>
        <end position="37"/>
    </location>
</feature>
<dbReference type="PANTHER" id="PTHR33371">
    <property type="entry name" value="INTERMEMBRANE PHOSPHOLIPID TRANSPORT SYSTEM BINDING PROTEIN MLAD-RELATED"/>
    <property type="match status" value="1"/>
</dbReference>